<feature type="compositionally biased region" description="Basic and acidic residues" evidence="2">
    <location>
        <begin position="31"/>
        <end position="44"/>
    </location>
</feature>
<proteinExistence type="predicted"/>
<organism evidence="3 4">
    <name type="scientific">Mythimna separata</name>
    <name type="common">Oriental armyworm</name>
    <name type="synonym">Pseudaletia separata</name>
    <dbReference type="NCBI Taxonomy" id="271217"/>
    <lineage>
        <taxon>Eukaryota</taxon>
        <taxon>Metazoa</taxon>
        <taxon>Ecdysozoa</taxon>
        <taxon>Arthropoda</taxon>
        <taxon>Hexapoda</taxon>
        <taxon>Insecta</taxon>
        <taxon>Pterygota</taxon>
        <taxon>Neoptera</taxon>
        <taxon>Endopterygota</taxon>
        <taxon>Lepidoptera</taxon>
        <taxon>Glossata</taxon>
        <taxon>Ditrysia</taxon>
        <taxon>Noctuoidea</taxon>
        <taxon>Noctuidae</taxon>
        <taxon>Noctuinae</taxon>
        <taxon>Hadenini</taxon>
        <taxon>Mythimna</taxon>
    </lineage>
</organism>
<protein>
    <submittedName>
        <fullName evidence="3">Uncharacterized protein</fullName>
    </submittedName>
</protein>
<dbReference type="AlphaFoldDB" id="A0AAD7Y5T3"/>
<accession>A0AAD7Y5T3</accession>
<reference evidence="3" key="1">
    <citation type="submission" date="2023-03" db="EMBL/GenBank/DDBJ databases">
        <title>Chromosome-level genomes of two armyworms, Mythimna separata and Mythimna loreyi, provide insights into the biosynthesis and reception of sex pheromones.</title>
        <authorList>
            <person name="Zhao H."/>
        </authorList>
    </citation>
    <scope>NUCLEOTIDE SEQUENCE</scope>
    <source>
        <strain evidence="3">BeijingLab</strain>
        <tissue evidence="3">Pupa</tissue>
    </source>
</reference>
<keyword evidence="1" id="KW-0175">Coiled coil</keyword>
<evidence type="ECO:0000256" key="2">
    <source>
        <dbReference type="SAM" id="MobiDB-lite"/>
    </source>
</evidence>
<sequence length="296" mass="32048">MAASEANSPVDKEKAGPSPPKQTNASNVRRSIGEWEGNKGKDTKIAASATYLVSPKGQRTSAAPSGPTQRAALSHVGKETKRRGSVEAAGGSPGPVASSDRVHEGRVWLLRAKAHLNDSRNLRADLKAGLIQAVESLFRLIKDGAAEALDMAKSQTLCLSEKGRKDEQGTKTGNEISDDAARLTRTIEEHSKLMQESNKQMQELKSVLEEQKAAKKEIPSYAEVTQVWSSSGRLQKRNTLHSVVVTSKDETETGEQVLDKATAREQRQPEILPRGENARKNPPGGETRSLFPPSNI</sequence>
<gene>
    <name evidence="3" type="ORF">PYW07_017510</name>
</gene>
<dbReference type="EMBL" id="JARGEI010000035">
    <property type="protein sequence ID" value="KAJ8703588.1"/>
    <property type="molecule type" value="Genomic_DNA"/>
</dbReference>
<name>A0AAD7Y5T3_MYTSE</name>
<feature type="compositionally biased region" description="Polar residues" evidence="2">
    <location>
        <begin position="57"/>
        <end position="68"/>
    </location>
</feature>
<keyword evidence="4" id="KW-1185">Reference proteome</keyword>
<feature type="region of interest" description="Disordered" evidence="2">
    <location>
        <begin position="1"/>
        <end position="102"/>
    </location>
</feature>
<evidence type="ECO:0000256" key="1">
    <source>
        <dbReference type="SAM" id="Coils"/>
    </source>
</evidence>
<dbReference type="Proteomes" id="UP001231518">
    <property type="component" value="Unassembled WGS sequence"/>
</dbReference>
<feature type="region of interest" description="Disordered" evidence="2">
    <location>
        <begin position="246"/>
        <end position="296"/>
    </location>
</feature>
<evidence type="ECO:0000313" key="4">
    <source>
        <dbReference type="Proteomes" id="UP001231518"/>
    </source>
</evidence>
<comment type="caution">
    <text evidence="3">The sequence shown here is derived from an EMBL/GenBank/DDBJ whole genome shotgun (WGS) entry which is preliminary data.</text>
</comment>
<feature type="coiled-coil region" evidence="1">
    <location>
        <begin position="180"/>
        <end position="218"/>
    </location>
</feature>
<feature type="compositionally biased region" description="Basic and acidic residues" evidence="2">
    <location>
        <begin position="76"/>
        <end position="85"/>
    </location>
</feature>
<evidence type="ECO:0000313" key="3">
    <source>
        <dbReference type="EMBL" id="KAJ8703588.1"/>
    </source>
</evidence>
<feature type="compositionally biased region" description="Basic and acidic residues" evidence="2">
    <location>
        <begin position="247"/>
        <end position="268"/>
    </location>
</feature>